<feature type="non-terminal residue" evidence="1">
    <location>
        <position position="1"/>
    </location>
</feature>
<proteinExistence type="predicted"/>
<feature type="non-terminal residue" evidence="1">
    <location>
        <position position="127"/>
    </location>
</feature>
<protein>
    <submittedName>
        <fullName evidence="1">Uncharacterized protein</fullName>
    </submittedName>
</protein>
<comment type="caution">
    <text evidence="1">The sequence shown here is derived from an EMBL/GenBank/DDBJ whole genome shotgun (WGS) entry which is preliminary data.</text>
</comment>
<dbReference type="EMBL" id="LXPE01000388">
    <property type="protein sequence ID" value="OBA24842.1"/>
    <property type="molecule type" value="Genomic_DNA"/>
</dbReference>
<evidence type="ECO:0000313" key="1">
    <source>
        <dbReference type="EMBL" id="OBA24842.1"/>
    </source>
</evidence>
<evidence type="ECO:0000313" key="2">
    <source>
        <dbReference type="Proteomes" id="UP000092321"/>
    </source>
</evidence>
<sequence length="127" mass="14360">PTDAIVDALIKWLMSAATVIPVTFFSIAIDCDNLHDILDKVGSKLNVKLGAVYVSTLSFTKLRTKNEDKYSNLELKEVYENVYNRNNDYLSCAGGCPRKLLFTNGIDFTEIEQKRKAKQDKYSSWGN</sequence>
<accession>A0A1B7T7Z8</accession>
<dbReference type="Proteomes" id="UP000092321">
    <property type="component" value="Unassembled WGS sequence"/>
</dbReference>
<organism evidence="1 2">
    <name type="scientific">Hanseniaspora valbyensis NRRL Y-1626</name>
    <dbReference type="NCBI Taxonomy" id="766949"/>
    <lineage>
        <taxon>Eukaryota</taxon>
        <taxon>Fungi</taxon>
        <taxon>Dikarya</taxon>
        <taxon>Ascomycota</taxon>
        <taxon>Saccharomycotina</taxon>
        <taxon>Saccharomycetes</taxon>
        <taxon>Saccharomycodales</taxon>
        <taxon>Saccharomycodaceae</taxon>
        <taxon>Hanseniaspora</taxon>
    </lineage>
</organism>
<gene>
    <name evidence="1" type="ORF">HANVADRAFT_54272</name>
</gene>
<dbReference type="AlphaFoldDB" id="A0A1B7T7Z8"/>
<reference evidence="2" key="1">
    <citation type="journal article" date="2016" name="Proc. Natl. Acad. Sci. U.S.A.">
        <title>Comparative genomics of biotechnologically important yeasts.</title>
        <authorList>
            <person name="Riley R."/>
            <person name="Haridas S."/>
            <person name="Wolfe K.H."/>
            <person name="Lopes M.R."/>
            <person name="Hittinger C.T."/>
            <person name="Goeker M."/>
            <person name="Salamov A.A."/>
            <person name="Wisecaver J.H."/>
            <person name="Long T.M."/>
            <person name="Calvey C.H."/>
            <person name="Aerts A.L."/>
            <person name="Barry K.W."/>
            <person name="Choi C."/>
            <person name="Clum A."/>
            <person name="Coughlan A.Y."/>
            <person name="Deshpande S."/>
            <person name="Douglass A.P."/>
            <person name="Hanson S.J."/>
            <person name="Klenk H.-P."/>
            <person name="LaButti K.M."/>
            <person name="Lapidus A."/>
            <person name="Lindquist E.A."/>
            <person name="Lipzen A.M."/>
            <person name="Meier-Kolthoff J.P."/>
            <person name="Ohm R.A."/>
            <person name="Otillar R.P."/>
            <person name="Pangilinan J.L."/>
            <person name="Peng Y."/>
            <person name="Rokas A."/>
            <person name="Rosa C.A."/>
            <person name="Scheuner C."/>
            <person name="Sibirny A.A."/>
            <person name="Slot J.C."/>
            <person name="Stielow J.B."/>
            <person name="Sun H."/>
            <person name="Kurtzman C.P."/>
            <person name="Blackwell M."/>
            <person name="Grigoriev I.V."/>
            <person name="Jeffries T.W."/>
        </authorList>
    </citation>
    <scope>NUCLEOTIDE SEQUENCE [LARGE SCALE GENOMIC DNA]</scope>
    <source>
        <strain evidence="2">NRRL Y-1626</strain>
    </source>
</reference>
<name>A0A1B7T7Z8_9ASCO</name>
<keyword evidence="2" id="KW-1185">Reference proteome</keyword>